<feature type="domain" description="DUF7882" evidence="1">
    <location>
        <begin position="1"/>
        <end position="95"/>
    </location>
</feature>
<accession>A0AAU0MI09</accession>
<dbReference type="InterPro" id="IPR057204">
    <property type="entry name" value="DUF7882"/>
</dbReference>
<keyword evidence="2" id="KW-0436">Ligase</keyword>
<dbReference type="GO" id="GO:0016874">
    <property type="term" value="F:ligase activity"/>
    <property type="evidence" value="ECO:0007669"/>
    <property type="project" value="UniProtKB-KW"/>
</dbReference>
<dbReference type="RefSeq" id="WP_330171299.1">
    <property type="nucleotide sequence ID" value="NZ_CP137080.1"/>
</dbReference>
<evidence type="ECO:0000313" key="2">
    <source>
        <dbReference type="EMBL" id="WOQ70218.1"/>
    </source>
</evidence>
<gene>
    <name evidence="2" type="ORF">RYJ27_03100</name>
</gene>
<dbReference type="Pfam" id="PF25355">
    <property type="entry name" value="DUF7882"/>
    <property type="match status" value="1"/>
</dbReference>
<organism evidence="2 3">
    <name type="scientific">Microbacterium limosum</name>
    <dbReference type="NCBI Taxonomy" id="3079935"/>
    <lineage>
        <taxon>Bacteria</taxon>
        <taxon>Bacillati</taxon>
        <taxon>Actinomycetota</taxon>
        <taxon>Actinomycetes</taxon>
        <taxon>Micrococcales</taxon>
        <taxon>Microbacteriaceae</taxon>
        <taxon>Microbacterium</taxon>
    </lineage>
</organism>
<evidence type="ECO:0000259" key="1">
    <source>
        <dbReference type="Pfam" id="PF25355"/>
    </source>
</evidence>
<keyword evidence="3" id="KW-1185">Reference proteome</keyword>
<dbReference type="AlphaFoldDB" id="A0AAU0MI09"/>
<proteinExistence type="predicted"/>
<dbReference type="EMBL" id="CP137080">
    <property type="protein sequence ID" value="WOQ70218.1"/>
    <property type="molecule type" value="Genomic_DNA"/>
</dbReference>
<evidence type="ECO:0000313" key="3">
    <source>
        <dbReference type="Proteomes" id="UP001329313"/>
    </source>
</evidence>
<reference evidence="2 3" key="1">
    <citation type="submission" date="2023-10" db="EMBL/GenBank/DDBJ databases">
        <title>Y20.</title>
        <authorList>
            <person name="Zhang G."/>
            <person name="Ding Y."/>
        </authorList>
    </citation>
    <scope>NUCLEOTIDE SEQUENCE [LARGE SCALE GENOMIC DNA]</scope>
    <source>
        <strain evidence="2 3">Y20</strain>
    </source>
</reference>
<protein>
    <submittedName>
        <fullName evidence="2">ATP-dependent DNA ligase</fullName>
    </submittedName>
</protein>
<dbReference type="Proteomes" id="UP001329313">
    <property type="component" value="Chromosome"/>
</dbReference>
<dbReference type="KEGG" id="mliy:RYJ27_03100"/>
<sequence>MGRLVYGAQSQSFEVEDRALAHLRIVFSNKLRRSEPFFLHIGGGDGTGPRSVWIHPAVPLTLHFFGSRAPAINRAWIDTLMDDASSPNGLALGPEPDEA</sequence>
<name>A0AAU0MI09_9MICO</name>